<dbReference type="InterPro" id="IPR007837">
    <property type="entry name" value="DinB"/>
</dbReference>
<comment type="similarity">
    <text evidence="1">Belongs to the DinB family.</text>
</comment>
<reference evidence="3 4" key="1">
    <citation type="submission" date="2021-01" db="EMBL/GenBank/DDBJ databases">
        <title>Genomic Encyclopedia of Type Strains, Phase IV (KMG-IV): sequencing the most valuable type-strain genomes for metagenomic binning, comparative biology and taxonomic classification.</title>
        <authorList>
            <person name="Goeker M."/>
        </authorList>
    </citation>
    <scope>NUCLEOTIDE SEQUENCE [LARGE SCALE GENOMIC DNA]</scope>
    <source>
        <strain evidence="3 4">DSM 24834</strain>
    </source>
</reference>
<evidence type="ECO:0000313" key="3">
    <source>
        <dbReference type="EMBL" id="MBM7587046.1"/>
    </source>
</evidence>
<keyword evidence="2" id="KW-0479">Metal-binding</keyword>
<dbReference type="Gene3D" id="1.20.120.450">
    <property type="entry name" value="dinb family like domain"/>
    <property type="match status" value="1"/>
</dbReference>
<dbReference type="PANTHER" id="PTHR37302">
    <property type="entry name" value="SLR1116 PROTEIN"/>
    <property type="match status" value="1"/>
</dbReference>
<keyword evidence="4" id="KW-1185">Reference proteome</keyword>
<evidence type="ECO:0000256" key="1">
    <source>
        <dbReference type="ARBA" id="ARBA00008635"/>
    </source>
</evidence>
<organism evidence="3 4">
    <name type="scientific">Rossellomorea pakistanensis</name>
    <dbReference type="NCBI Taxonomy" id="992288"/>
    <lineage>
        <taxon>Bacteria</taxon>
        <taxon>Bacillati</taxon>
        <taxon>Bacillota</taxon>
        <taxon>Bacilli</taxon>
        <taxon>Bacillales</taxon>
        <taxon>Bacillaceae</taxon>
        <taxon>Rossellomorea</taxon>
    </lineage>
</organism>
<dbReference type="RefSeq" id="WP_205174198.1">
    <property type="nucleotide sequence ID" value="NZ_JAFBDZ010000003.1"/>
</dbReference>
<evidence type="ECO:0000256" key="2">
    <source>
        <dbReference type="ARBA" id="ARBA00022723"/>
    </source>
</evidence>
<dbReference type="SUPFAM" id="SSF109854">
    <property type="entry name" value="DinB/YfiT-like putative metalloenzymes"/>
    <property type="match status" value="1"/>
</dbReference>
<protein>
    <submittedName>
        <fullName evidence="3">Damage-inducible protein DinB</fullName>
    </submittedName>
</protein>
<sequence>MSHHALEMYDYHVWANNKIITKVKELPEDIYSREIPSVFPSISKVLSHIYVVDYGWFQVMKGEEMKGSVEQSIQLLERTDSVGIDEMERLFIDLSESIKVFLNQQEDLEKLIDLDNPYAGKRDTSLAEMVYHVVNHGTYHRGNITAMLRQMGHASVMTDYAYYWYSK</sequence>
<dbReference type="Proteomes" id="UP001646157">
    <property type="component" value="Unassembled WGS sequence"/>
</dbReference>
<gene>
    <name evidence="3" type="ORF">JOC86_003598</name>
</gene>
<name>A0ABS2NGQ9_9BACI</name>
<dbReference type="EMBL" id="JAFBDZ010000003">
    <property type="protein sequence ID" value="MBM7587046.1"/>
    <property type="molecule type" value="Genomic_DNA"/>
</dbReference>
<dbReference type="Pfam" id="PF05163">
    <property type="entry name" value="DinB"/>
    <property type="match status" value="1"/>
</dbReference>
<dbReference type="PANTHER" id="PTHR37302:SF1">
    <property type="entry name" value="PROTEIN DINB"/>
    <property type="match status" value="1"/>
</dbReference>
<comment type="caution">
    <text evidence="3">The sequence shown here is derived from an EMBL/GenBank/DDBJ whole genome shotgun (WGS) entry which is preliminary data.</text>
</comment>
<accession>A0ABS2NGQ9</accession>
<dbReference type="InterPro" id="IPR034660">
    <property type="entry name" value="DinB/YfiT-like"/>
</dbReference>
<evidence type="ECO:0000313" key="4">
    <source>
        <dbReference type="Proteomes" id="UP001646157"/>
    </source>
</evidence>
<proteinExistence type="inferred from homology"/>